<feature type="region of interest" description="Disordered" evidence="1">
    <location>
        <begin position="320"/>
        <end position="360"/>
    </location>
</feature>
<feature type="domain" description="PB1-like" evidence="2">
    <location>
        <begin position="140"/>
        <end position="221"/>
    </location>
</feature>
<comment type="caution">
    <text evidence="3">The sequence shown here is derived from an EMBL/GenBank/DDBJ whole genome shotgun (WGS) entry which is preliminary data.</text>
</comment>
<name>A0A699INR0_TANCI</name>
<evidence type="ECO:0000256" key="1">
    <source>
        <dbReference type="SAM" id="MobiDB-lite"/>
    </source>
</evidence>
<reference evidence="3" key="1">
    <citation type="journal article" date="2019" name="Sci. Rep.">
        <title>Draft genome of Tanacetum cinerariifolium, the natural source of mosquito coil.</title>
        <authorList>
            <person name="Yamashiro T."/>
            <person name="Shiraishi A."/>
            <person name="Satake H."/>
            <person name="Nakayama K."/>
        </authorList>
    </citation>
    <scope>NUCLEOTIDE SEQUENCE</scope>
</reference>
<accession>A0A699INR0</accession>
<sequence length="360" mass="40849">MSFWPDNGCKKEKIVKPPKPPAEKGRPTKTSVEEPPLVDVSDIPAFVNVVNVEGSNAPKVVIENIGNVGGSSVRVFVKDNVGSSGDNVMNIRSESRDRFMTKVVGGTGVVEHFRKEGIHFDSVQVYGKIVTLCIAISSPRRVYVEGKVNYVDNIDVDLFNVDEVHMFVYDLGYDPKQLMFYHFKLPNKSLDYGLRPLSGDEDVVSLINIVGTFNVVEVFIEYWLTRVDHRYLSPFKPNVEIKELDDDVELNAYVVGSSKRLVLVNVNEEQLVNVNDYTVDDSYEFNTDDNLNLDDYTVYVDENMNVNVDENVNVHENEYVNADENENVNADDEQNSDEENKHNSSEDEEGRGDERRFHYA</sequence>
<dbReference type="EMBL" id="BKCJ010322238">
    <property type="protein sequence ID" value="GEZ77750.1"/>
    <property type="molecule type" value="Genomic_DNA"/>
</dbReference>
<proteinExistence type="predicted"/>
<dbReference type="InterPro" id="IPR058594">
    <property type="entry name" value="PB1-like_dom_pln"/>
</dbReference>
<feature type="region of interest" description="Disordered" evidence="1">
    <location>
        <begin position="1"/>
        <end position="35"/>
    </location>
</feature>
<evidence type="ECO:0000259" key="2">
    <source>
        <dbReference type="Pfam" id="PF26130"/>
    </source>
</evidence>
<evidence type="ECO:0000313" key="3">
    <source>
        <dbReference type="EMBL" id="GEZ77750.1"/>
    </source>
</evidence>
<dbReference type="AlphaFoldDB" id="A0A699INR0"/>
<gene>
    <name evidence="3" type="ORF">Tci_549723</name>
</gene>
<organism evidence="3">
    <name type="scientific">Tanacetum cinerariifolium</name>
    <name type="common">Dalmatian daisy</name>
    <name type="synonym">Chrysanthemum cinerariifolium</name>
    <dbReference type="NCBI Taxonomy" id="118510"/>
    <lineage>
        <taxon>Eukaryota</taxon>
        <taxon>Viridiplantae</taxon>
        <taxon>Streptophyta</taxon>
        <taxon>Embryophyta</taxon>
        <taxon>Tracheophyta</taxon>
        <taxon>Spermatophyta</taxon>
        <taxon>Magnoliopsida</taxon>
        <taxon>eudicotyledons</taxon>
        <taxon>Gunneridae</taxon>
        <taxon>Pentapetalae</taxon>
        <taxon>asterids</taxon>
        <taxon>campanulids</taxon>
        <taxon>Asterales</taxon>
        <taxon>Asteraceae</taxon>
        <taxon>Asteroideae</taxon>
        <taxon>Anthemideae</taxon>
        <taxon>Anthemidinae</taxon>
        <taxon>Tanacetum</taxon>
    </lineage>
</organism>
<feature type="compositionally biased region" description="Basic and acidic residues" evidence="1">
    <location>
        <begin position="8"/>
        <end position="26"/>
    </location>
</feature>
<protein>
    <submittedName>
        <fullName evidence="3">Zinc finger, SWIM-type</fullName>
    </submittedName>
</protein>
<feature type="compositionally biased region" description="Acidic residues" evidence="1">
    <location>
        <begin position="321"/>
        <end position="337"/>
    </location>
</feature>
<dbReference type="Pfam" id="PF26130">
    <property type="entry name" value="PB1-like"/>
    <property type="match status" value="1"/>
</dbReference>